<dbReference type="Proteomes" id="UP000218505">
    <property type="component" value="Chromosome"/>
</dbReference>
<gene>
    <name evidence="1" type="ORF">CNX65_23640</name>
</gene>
<dbReference type="Pfam" id="PF12840">
    <property type="entry name" value="HTH_20"/>
    <property type="match status" value="1"/>
</dbReference>
<dbReference type="SUPFAM" id="SSF46785">
    <property type="entry name" value="Winged helix' DNA-binding domain"/>
    <property type="match status" value="1"/>
</dbReference>
<reference evidence="1" key="1">
    <citation type="submission" date="2017-09" db="EMBL/GenBank/DDBJ databases">
        <title>Complete Genome Sequence of ansamitocin-producing Bacterium Actinosynnema pretiosum X47.</title>
        <authorList>
            <person name="Cao G."/>
            <person name="Zong G."/>
            <person name="Zhong C."/>
            <person name="Fu J."/>
        </authorList>
    </citation>
    <scope>NUCLEOTIDE SEQUENCE [LARGE SCALE GENOMIC DNA]</scope>
    <source>
        <strain evidence="1">X47</strain>
    </source>
</reference>
<accession>A0A290ZH71</accession>
<dbReference type="CDD" id="cd00090">
    <property type="entry name" value="HTH_ARSR"/>
    <property type="match status" value="1"/>
</dbReference>
<proteinExistence type="predicted"/>
<evidence type="ECO:0000313" key="1">
    <source>
        <dbReference type="EMBL" id="ATE58345.1"/>
    </source>
</evidence>
<dbReference type="AlphaFoldDB" id="A0A290ZH71"/>
<dbReference type="Gene3D" id="1.10.10.10">
    <property type="entry name" value="Winged helix-like DNA-binding domain superfamily/Winged helix DNA-binding domain"/>
    <property type="match status" value="1"/>
</dbReference>
<dbReference type="EMBL" id="CP023445">
    <property type="protein sequence ID" value="ATE58345.1"/>
    <property type="molecule type" value="Genomic_DNA"/>
</dbReference>
<evidence type="ECO:0000313" key="2">
    <source>
        <dbReference type="Proteomes" id="UP000218505"/>
    </source>
</evidence>
<sequence length="228" mass="23028">METTGAGPSGGAIDTPQHRALGSGSRVAILGLVRAAGGGLTAAEVAAATGQHLSTTRAHLERLVGAGLAVKARAGGGQPGRPAWRYRAAADDPAPAPYRTLAAVLLGQLRKDADGAAVAAERVGREWGRQLAGESGARGAVETVGSVFDGLGFSPVVHGEAGGAVDLHLRTCPFLELVDQAPDAMCALHAGVVRGVLDERGADGDAAVLEPFGAPRACVVRLPRDGEW</sequence>
<protein>
    <submittedName>
        <fullName evidence="1">Transcriptional regulator</fullName>
    </submittedName>
</protein>
<organism evidence="1 2">
    <name type="scientific">Actinosynnema pretiosum</name>
    <dbReference type="NCBI Taxonomy" id="42197"/>
    <lineage>
        <taxon>Bacteria</taxon>
        <taxon>Bacillati</taxon>
        <taxon>Actinomycetota</taxon>
        <taxon>Actinomycetes</taxon>
        <taxon>Pseudonocardiales</taxon>
        <taxon>Pseudonocardiaceae</taxon>
        <taxon>Actinosynnema</taxon>
    </lineage>
</organism>
<dbReference type="InterPro" id="IPR036388">
    <property type="entry name" value="WH-like_DNA-bd_sf"/>
</dbReference>
<keyword evidence="2" id="KW-1185">Reference proteome</keyword>
<name>A0A290ZH71_9PSEU</name>
<dbReference type="InterPro" id="IPR011991">
    <property type="entry name" value="ArsR-like_HTH"/>
</dbReference>
<dbReference type="InterPro" id="IPR036390">
    <property type="entry name" value="WH_DNA-bd_sf"/>
</dbReference>
<dbReference type="KEGG" id="apre:CNX65_23640"/>